<reference evidence="2" key="1">
    <citation type="submission" date="2022-08" db="EMBL/GenBank/DDBJ databases">
        <title>Novel sulphate-reducing endosymbionts in the free-living metamonad Anaeramoeba.</title>
        <authorList>
            <person name="Jerlstrom-Hultqvist J."/>
            <person name="Cepicka I."/>
            <person name="Gallot-Lavallee L."/>
            <person name="Salas-Leiva D."/>
            <person name="Curtis B.A."/>
            <person name="Zahonova K."/>
            <person name="Pipaliya S."/>
            <person name="Dacks J."/>
            <person name="Roger A.J."/>
        </authorList>
    </citation>
    <scope>NUCLEOTIDE SEQUENCE</scope>
    <source>
        <strain evidence="2">Busselton2</strain>
    </source>
</reference>
<dbReference type="PANTHER" id="PTHR34948">
    <property type="entry name" value="OS08G0299200 PROTEIN"/>
    <property type="match status" value="1"/>
</dbReference>
<dbReference type="InterPro" id="IPR033469">
    <property type="entry name" value="CYTH-like_dom_sf"/>
</dbReference>
<dbReference type="PANTHER" id="PTHR34948:SF2">
    <property type="entry name" value="TRIPHOSPHATE TUNNEL METALLOENZYME 3"/>
    <property type="match status" value="1"/>
</dbReference>
<gene>
    <name evidence="2" type="ORF">M0812_09183</name>
</gene>
<dbReference type="Proteomes" id="UP001146793">
    <property type="component" value="Unassembled WGS sequence"/>
</dbReference>
<dbReference type="GO" id="GO:0016462">
    <property type="term" value="F:pyrophosphatase activity"/>
    <property type="evidence" value="ECO:0007669"/>
    <property type="project" value="UniProtKB-ARBA"/>
</dbReference>
<dbReference type="PROSITE" id="PS51707">
    <property type="entry name" value="CYTH"/>
    <property type="match status" value="1"/>
</dbReference>
<dbReference type="InterPro" id="IPR023577">
    <property type="entry name" value="CYTH_domain"/>
</dbReference>
<dbReference type="EMBL" id="JANTQA010000023">
    <property type="protein sequence ID" value="KAJ3443346.1"/>
    <property type="molecule type" value="Genomic_DNA"/>
</dbReference>
<evidence type="ECO:0000259" key="1">
    <source>
        <dbReference type="PROSITE" id="PS51707"/>
    </source>
</evidence>
<name>A0AAV7ZQG6_9EUKA</name>
<dbReference type="AlphaFoldDB" id="A0AAV7ZQG6"/>
<comment type="caution">
    <text evidence="2">The sequence shown here is derived from an EMBL/GenBank/DDBJ whole genome shotgun (WGS) entry which is preliminary data.</text>
</comment>
<organism evidence="2 3">
    <name type="scientific">Anaeramoeba flamelloides</name>
    <dbReference type="NCBI Taxonomy" id="1746091"/>
    <lineage>
        <taxon>Eukaryota</taxon>
        <taxon>Metamonada</taxon>
        <taxon>Anaeramoebidae</taxon>
        <taxon>Anaeramoeba</taxon>
    </lineage>
</organism>
<dbReference type="Gene3D" id="2.40.320.10">
    <property type="entry name" value="Hypothetical Protein Pfu-838710-001"/>
    <property type="match status" value="1"/>
</dbReference>
<feature type="domain" description="CYTH" evidence="1">
    <location>
        <begin position="1"/>
        <end position="176"/>
    </location>
</feature>
<accession>A0AAV7ZQG6</accession>
<sequence length="176" mass="20515">MEIEIKYRLQESGYTKLCSILGDPIEIQKQINHYYLMKNKKGEELSGVARLRFFLDRCVFTFKENHVLKDGIATCGEQECDLNPEKAQPFVGVENNSDFFTQFAGCSVCKFLQKKYQPSTINYIGKINNHRSVYNWNEFHLEIDKTTYEFGTAYEIELEVNAQRGSELLNKTKEKL</sequence>
<dbReference type="SUPFAM" id="SSF55154">
    <property type="entry name" value="CYTH-like phosphatases"/>
    <property type="match status" value="1"/>
</dbReference>
<evidence type="ECO:0000313" key="2">
    <source>
        <dbReference type="EMBL" id="KAJ3443346.1"/>
    </source>
</evidence>
<dbReference type="Pfam" id="PF01928">
    <property type="entry name" value="CYTH"/>
    <property type="match status" value="1"/>
</dbReference>
<proteinExistence type="predicted"/>
<evidence type="ECO:0000313" key="3">
    <source>
        <dbReference type="Proteomes" id="UP001146793"/>
    </source>
</evidence>
<protein>
    <submittedName>
        <fullName evidence="2">Triphosphate tunnel metalloenzyme</fullName>
    </submittedName>
</protein>